<proteinExistence type="predicted"/>
<reference evidence="1" key="1">
    <citation type="journal article" date="2015" name="Proc. Natl. Acad. Sci. U.S.A.">
        <title>Networks of energetic and metabolic interactions define dynamics in microbial communities.</title>
        <authorList>
            <person name="Embree M."/>
            <person name="Liu J.K."/>
            <person name="Al-Bassam M.M."/>
            <person name="Zengler K."/>
        </authorList>
    </citation>
    <scope>NUCLEOTIDE SEQUENCE</scope>
</reference>
<organism evidence="1">
    <name type="scientific">hydrocarbon metagenome</name>
    <dbReference type="NCBI Taxonomy" id="938273"/>
    <lineage>
        <taxon>unclassified sequences</taxon>
        <taxon>metagenomes</taxon>
        <taxon>ecological metagenomes</taxon>
    </lineage>
</organism>
<dbReference type="EMBL" id="LNQE01001803">
    <property type="protein sequence ID" value="KUG05567.1"/>
    <property type="molecule type" value="Genomic_DNA"/>
</dbReference>
<sequence>MDEYSTFAPASLASPIGEIRVVREHRMQKSGSSVPGLQRCMNTINVLQPGQG</sequence>
<evidence type="ECO:0000313" key="1">
    <source>
        <dbReference type="EMBL" id="KUG05567.1"/>
    </source>
</evidence>
<gene>
    <name evidence="1" type="ORF">ASZ90_017004</name>
</gene>
<dbReference type="AlphaFoldDB" id="A0A0W8EAC4"/>
<name>A0A0W8EAC4_9ZZZZ</name>
<comment type="caution">
    <text evidence="1">The sequence shown here is derived from an EMBL/GenBank/DDBJ whole genome shotgun (WGS) entry which is preliminary data.</text>
</comment>
<protein>
    <submittedName>
        <fullName evidence="1">Uncharacterized protein</fullName>
    </submittedName>
</protein>
<accession>A0A0W8EAC4</accession>